<comment type="subunit">
    <text evidence="4">Component of the ER membrane protein complex (EMC).</text>
</comment>
<dbReference type="AlphaFoldDB" id="A0AAN6WAF7"/>
<keyword evidence="4" id="KW-0472">Membrane</keyword>
<dbReference type="SUPFAM" id="SSF48452">
    <property type="entry name" value="TPR-like"/>
    <property type="match status" value="1"/>
</dbReference>
<reference evidence="6" key="2">
    <citation type="submission" date="2023-05" db="EMBL/GenBank/DDBJ databases">
        <authorList>
            <consortium name="Lawrence Berkeley National Laboratory"/>
            <person name="Steindorff A."/>
            <person name="Hensen N."/>
            <person name="Bonometti L."/>
            <person name="Westerberg I."/>
            <person name="Brannstrom I.O."/>
            <person name="Guillou S."/>
            <person name="Cros-Aarteil S."/>
            <person name="Calhoun S."/>
            <person name="Haridas S."/>
            <person name="Kuo A."/>
            <person name="Mondo S."/>
            <person name="Pangilinan J."/>
            <person name="Riley R."/>
            <person name="Labutti K."/>
            <person name="Andreopoulos B."/>
            <person name="Lipzen A."/>
            <person name="Chen C."/>
            <person name="Yanf M."/>
            <person name="Daum C."/>
            <person name="Ng V."/>
            <person name="Clum A."/>
            <person name="Ohm R."/>
            <person name="Martin F."/>
            <person name="Silar P."/>
            <person name="Natvig D."/>
            <person name="Lalanne C."/>
            <person name="Gautier V."/>
            <person name="Ament-Velasquez S.L."/>
            <person name="Kruys A."/>
            <person name="Hutchinson M.I."/>
            <person name="Powell A.J."/>
            <person name="Barry K."/>
            <person name="Miller A.N."/>
            <person name="Grigoriev I.V."/>
            <person name="Debuchy R."/>
            <person name="Gladieux P."/>
            <person name="Thoren M.H."/>
            <person name="Johannesson H."/>
        </authorList>
    </citation>
    <scope>NUCLEOTIDE SEQUENCE</scope>
    <source>
        <strain evidence="6">CBS 892.96</strain>
    </source>
</reference>
<dbReference type="Gene3D" id="1.25.40.10">
    <property type="entry name" value="Tetratricopeptide repeat domain"/>
    <property type="match status" value="1"/>
</dbReference>
<organism evidence="6 7">
    <name type="scientific">Triangularia setosa</name>
    <dbReference type="NCBI Taxonomy" id="2587417"/>
    <lineage>
        <taxon>Eukaryota</taxon>
        <taxon>Fungi</taxon>
        <taxon>Dikarya</taxon>
        <taxon>Ascomycota</taxon>
        <taxon>Pezizomycotina</taxon>
        <taxon>Sordariomycetes</taxon>
        <taxon>Sordariomycetidae</taxon>
        <taxon>Sordariales</taxon>
        <taxon>Podosporaceae</taxon>
        <taxon>Triangularia</taxon>
    </lineage>
</organism>
<comment type="subcellular location">
    <subcellularLocation>
        <location evidence="4">Endoplasmic reticulum membrane</location>
        <topology evidence="4">Peripheral membrane protein</topology>
        <orientation evidence="4">Cytoplasmic side</orientation>
    </subcellularLocation>
</comment>
<protein>
    <recommendedName>
        <fullName evidence="4">ER membrane protein complex subunit 2</fullName>
    </recommendedName>
</protein>
<sequence>MAPSLIRSPVQLPPAEALATSQQAPVVLQSSPSTVSSSALGSLFSATEKPELWIQYENLILSCLRTGDDRAAQECHNRLVARFGNNDRVKALGGLIKEAQAQNNGELEKILKEYDQMLDENNTNLPIMKRRIALLRSMGRLSDAASALVQLLDFSPTDSEAWSELSDLYFSQGLYPQAIYAMEEVLILAPNAWNVHARLGELQYMAAAASGATSGSYQKQMAEAIKRFSRSIELCDDYLRGYYGLKLVTKRLLKDNTKPAKQTDDEDFSLPDPKTIERLNELATSKLAEIVRHSSAQDHGWRGYDAAEVAAARELLSEDAPSGIER</sequence>
<evidence type="ECO:0000256" key="3">
    <source>
        <dbReference type="PROSITE-ProRule" id="PRU00339"/>
    </source>
</evidence>
<proteinExistence type="inferred from homology"/>
<dbReference type="InterPro" id="IPR055217">
    <property type="entry name" value="TPR_EMC2"/>
</dbReference>
<dbReference type="Proteomes" id="UP001302321">
    <property type="component" value="Unassembled WGS sequence"/>
</dbReference>
<evidence type="ECO:0000313" key="7">
    <source>
        <dbReference type="Proteomes" id="UP001302321"/>
    </source>
</evidence>
<gene>
    <name evidence="6" type="ORF">QBC36DRAFT_121449</name>
</gene>
<dbReference type="GO" id="GO:0072546">
    <property type="term" value="C:EMC complex"/>
    <property type="evidence" value="ECO:0007669"/>
    <property type="project" value="UniProtKB-UniRule"/>
</dbReference>
<dbReference type="InterPro" id="IPR019734">
    <property type="entry name" value="TPR_rpt"/>
</dbReference>
<name>A0AAN6WAF7_9PEZI</name>
<keyword evidence="2 3" id="KW-0802">TPR repeat</keyword>
<feature type="domain" description="EMC2 TPR-like" evidence="5">
    <location>
        <begin position="102"/>
        <end position="200"/>
    </location>
</feature>
<keyword evidence="1" id="KW-0677">Repeat</keyword>
<dbReference type="Pfam" id="PF22890">
    <property type="entry name" value="TPR_EMC2"/>
    <property type="match status" value="1"/>
</dbReference>
<dbReference type="EMBL" id="MU866151">
    <property type="protein sequence ID" value="KAK4177950.1"/>
    <property type="molecule type" value="Genomic_DNA"/>
</dbReference>
<comment type="similarity">
    <text evidence="4">Belongs to the EMC2 family.</text>
</comment>
<dbReference type="PROSITE" id="PS50005">
    <property type="entry name" value="TPR"/>
    <property type="match status" value="1"/>
</dbReference>
<dbReference type="InterPro" id="IPR039856">
    <property type="entry name" value="EMC2-like"/>
</dbReference>
<evidence type="ECO:0000313" key="6">
    <source>
        <dbReference type="EMBL" id="KAK4177950.1"/>
    </source>
</evidence>
<keyword evidence="4" id="KW-0256">Endoplasmic reticulum</keyword>
<evidence type="ECO:0000256" key="2">
    <source>
        <dbReference type="ARBA" id="ARBA00022803"/>
    </source>
</evidence>
<dbReference type="PANTHER" id="PTHR12760">
    <property type="entry name" value="TETRATRICOPEPTIDE REPEAT PROTEIN"/>
    <property type="match status" value="1"/>
</dbReference>
<evidence type="ECO:0000256" key="1">
    <source>
        <dbReference type="ARBA" id="ARBA00022737"/>
    </source>
</evidence>
<evidence type="ECO:0000259" key="5">
    <source>
        <dbReference type="Pfam" id="PF22890"/>
    </source>
</evidence>
<dbReference type="FunFam" id="1.25.40.10:FF:001208">
    <property type="entry name" value="Tetratricopeptide repeat domain-containing protein"/>
    <property type="match status" value="1"/>
</dbReference>
<accession>A0AAN6WAF7</accession>
<dbReference type="InterPro" id="IPR011990">
    <property type="entry name" value="TPR-like_helical_dom_sf"/>
</dbReference>
<comment type="function">
    <text evidence="4">Part of the endoplasmic reticulum membrane protein complex (EMC) that enables the energy-independent insertion into endoplasmic reticulum membranes of newly synthesized membrane proteins.</text>
</comment>
<comment type="caution">
    <text evidence="6">The sequence shown here is derived from an EMBL/GenBank/DDBJ whole genome shotgun (WGS) entry which is preliminary data.</text>
</comment>
<reference evidence="6" key="1">
    <citation type="journal article" date="2023" name="Mol. Phylogenet. Evol.">
        <title>Genome-scale phylogeny and comparative genomics of the fungal order Sordariales.</title>
        <authorList>
            <person name="Hensen N."/>
            <person name="Bonometti L."/>
            <person name="Westerberg I."/>
            <person name="Brannstrom I.O."/>
            <person name="Guillou S."/>
            <person name="Cros-Aarteil S."/>
            <person name="Calhoun S."/>
            <person name="Haridas S."/>
            <person name="Kuo A."/>
            <person name="Mondo S."/>
            <person name="Pangilinan J."/>
            <person name="Riley R."/>
            <person name="LaButti K."/>
            <person name="Andreopoulos B."/>
            <person name="Lipzen A."/>
            <person name="Chen C."/>
            <person name="Yan M."/>
            <person name="Daum C."/>
            <person name="Ng V."/>
            <person name="Clum A."/>
            <person name="Steindorff A."/>
            <person name="Ohm R.A."/>
            <person name="Martin F."/>
            <person name="Silar P."/>
            <person name="Natvig D.O."/>
            <person name="Lalanne C."/>
            <person name="Gautier V."/>
            <person name="Ament-Velasquez S.L."/>
            <person name="Kruys A."/>
            <person name="Hutchinson M.I."/>
            <person name="Powell A.J."/>
            <person name="Barry K."/>
            <person name="Miller A.N."/>
            <person name="Grigoriev I.V."/>
            <person name="Debuchy R."/>
            <person name="Gladieux P."/>
            <person name="Hiltunen Thoren M."/>
            <person name="Johannesson H."/>
        </authorList>
    </citation>
    <scope>NUCLEOTIDE SEQUENCE</scope>
    <source>
        <strain evidence="6">CBS 892.96</strain>
    </source>
</reference>
<keyword evidence="7" id="KW-1185">Reference proteome</keyword>
<evidence type="ECO:0000256" key="4">
    <source>
        <dbReference type="RuleBase" id="RU367091"/>
    </source>
</evidence>
<feature type="repeat" description="TPR" evidence="3">
    <location>
        <begin position="159"/>
        <end position="192"/>
    </location>
</feature>